<reference evidence="3" key="1">
    <citation type="journal article" date="2019" name="Int. J. Syst. Evol. Microbiol.">
        <title>The Global Catalogue of Microorganisms (GCM) 10K type strain sequencing project: providing services to taxonomists for standard genome sequencing and annotation.</title>
        <authorList>
            <consortium name="The Broad Institute Genomics Platform"/>
            <consortium name="The Broad Institute Genome Sequencing Center for Infectious Disease"/>
            <person name="Wu L."/>
            <person name="Ma J."/>
        </authorList>
    </citation>
    <scope>NUCLEOTIDE SEQUENCE [LARGE SCALE GENOMIC DNA]</scope>
    <source>
        <strain evidence="3">JCM 16548</strain>
    </source>
</reference>
<keyword evidence="3" id="KW-1185">Reference proteome</keyword>
<dbReference type="EMBL" id="BAAAYX010000003">
    <property type="protein sequence ID" value="GAA3699734.1"/>
    <property type="molecule type" value="Genomic_DNA"/>
</dbReference>
<evidence type="ECO:0000313" key="2">
    <source>
        <dbReference type="EMBL" id="GAA3699734.1"/>
    </source>
</evidence>
<feature type="region of interest" description="Disordered" evidence="1">
    <location>
        <begin position="1"/>
        <end position="33"/>
    </location>
</feature>
<dbReference type="Pfam" id="PF04268">
    <property type="entry name" value="SoxG"/>
    <property type="match status" value="1"/>
</dbReference>
<protein>
    <submittedName>
        <fullName evidence="2">Sarcosine oxidase subunit gamma</fullName>
    </submittedName>
</protein>
<dbReference type="Gene3D" id="3.30.1360.120">
    <property type="entry name" value="Probable tRNA modification gtpase trme, domain 1"/>
    <property type="match status" value="1"/>
</dbReference>
<dbReference type="RefSeq" id="WP_344811732.1">
    <property type="nucleotide sequence ID" value="NZ_BAAAYX010000003.1"/>
</dbReference>
<organism evidence="2 3">
    <name type="scientific">Microlunatus aurantiacus</name>
    <dbReference type="NCBI Taxonomy" id="446786"/>
    <lineage>
        <taxon>Bacteria</taxon>
        <taxon>Bacillati</taxon>
        <taxon>Actinomycetota</taxon>
        <taxon>Actinomycetes</taxon>
        <taxon>Propionibacteriales</taxon>
        <taxon>Propionibacteriaceae</taxon>
        <taxon>Microlunatus</taxon>
    </lineage>
</organism>
<feature type="compositionally biased region" description="Low complexity" evidence="1">
    <location>
        <begin position="1"/>
        <end position="19"/>
    </location>
</feature>
<dbReference type="NCBIfam" id="TIGR01375">
    <property type="entry name" value="soxG"/>
    <property type="match status" value="1"/>
</dbReference>
<proteinExistence type="predicted"/>
<dbReference type="Gene3D" id="3.30.70.1520">
    <property type="entry name" value="Heterotetrameric sarcosine oxidase"/>
    <property type="match status" value="1"/>
</dbReference>
<dbReference type="InterPro" id="IPR006280">
    <property type="entry name" value="SoxG_het"/>
</dbReference>
<evidence type="ECO:0000313" key="3">
    <source>
        <dbReference type="Proteomes" id="UP001500051"/>
    </source>
</evidence>
<dbReference type="Proteomes" id="UP001500051">
    <property type="component" value="Unassembled WGS sequence"/>
</dbReference>
<sequence length="223" mass="23045">MVESAVVTSSPVTSPPVAAHRPAAEGAGGPRRVSPAAHLTERFAAGEVVGPRAVSLREVPFLTMVGLRSVPGSAAAGRLERALGTSLPLRCGEVTTSAAGSSVLWLSPDEFLVVDDRPPAALTDGLVEALGDGPGAVLDLSANRTTLALAGPSARAVLEKGCPLDLHPRSFAVGTAWLTMIGAVPVLLWKTGDDAFWIMPRSSYADFLGRWLIDAMEEFAGPG</sequence>
<dbReference type="InterPro" id="IPR007375">
    <property type="entry name" value="SoxG"/>
</dbReference>
<dbReference type="SUPFAM" id="SSF103025">
    <property type="entry name" value="Folate-binding domain"/>
    <property type="match status" value="1"/>
</dbReference>
<dbReference type="InterPro" id="IPR027266">
    <property type="entry name" value="TrmE/GcvT-like"/>
</dbReference>
<accession>A0ABP7D8D0</accession>
<evidence type="ECO:0000256" key="1">
    <source>
        <dbReference type="SAM" id="MobiDB-lite"/>
    </source>
</evidence>
<gene>
    <name evidence="2" type="ORF">GCM10022204_15460</name>
</gene>
<comment type="caution">
    <text evidence="2">The sequence shown here is derived from an EMBL/GenBank/DDBJ whole genome shotgun (WGS) entry which is preliminary data.</text>
</comment>
<name>A0ABP7D8D0_9ACTN</name>